<feature type="binding site" evidence="12">
    <location>
        <position position="155"/>
    </location>
    <ligand>
        <name>Mg(2+)</name>
        <dbReference type="ChEBI" id="CHEBI:18420"/>
    </ligand>
</feature>
<evidence type="ECO:0000256" key="1">
    <source>
        <dbReference type="ARBA" id="ARBA00011903"/>
    </source>
</evidence>
<dbReference type="AlphaFoldDB" id="A0ABD0WX41"/>
<evidence type="ECO:0000256" key="11">
    <source>
        <dbReference type="PIRSR" id="PIRSR000615-2"/>
    </source>
</evidence>
<keyword evidence="3" id="KW-0519">Myristate</keyword>
<dbReference type="GO" id="GO:0005524">
    <property type="term" value="F:ATP binding"/>
    <property type="evidence" value="ECO:0007669"/>
    <property type="project" value="UniProtKB-UniRule"/>
</dbReference>
<evidence type="ECO:0000313" key="16">
    <source>
        <dbReference type="Proteomes" id="UP001557470"/>
    </source>
</evidence>
<organism evidence="15 16">
    <name type="scientific">Umbra pygmaea</name>
    <name type="common">Eastern mudminnow</name>
    <dbReference type="NCBI Taxonomy" id="75934"/>
    <lineage>
        <taxon>Eukaryota</taxon>
        <taxon>Metazoa</taxon>
        <taxon>Chordata</taxon>
        <taxon>Craniata</taxon>
        <taxon>Vertebrata</taxon>
        <taxon>Euteleostomi</taxon>
        <taxon>Actinopterygii</taxon>
        <taxon>Neopterygii</taxon>
        <taxon>Teleostei</taxon>
        <taxon>Protacanthopterygii</taxon>
        <taxon>Esociformes</taxon>
        <taxon>Umbridae</taxon>
        <taxon>Umbra</taxon>
    </lineage>
</organism>
<evidence type="ECO:0000256" key="4">
    <source>
        <dbReference type="ARBA" id="ARBA00022741"/>
    </source>
</evidence>
<dbReference type="InterPro" id="IPR008266">
    <property type="entry name" value="Tyr_kinase_AS"/>
</dbReference>
<dbReference type="Proteomes" id="UP001557470">
    <property type="component" value="Unassembled WGS sequence"/>
</dbReference>
<evidence type="ECO:0000256" key="6">
    <source>
        <dbReference type="ARBA" id="ARBA00022840"/>
    </source>
</evidence>
<comment type="catalytic activity">
    <reaction evidence="9">
        <text>L-tyrosyl-[protein] + ATP = O-phospho-L-tyrosyl-[protein] + ADP + H(+)</text>
        <dbReference type="Rhea" id="RHEA:10596"/>
        <dbReference type="Rhea" id="RHEA-COMP:10136"/>
        <dbReference type="Rhea" id="RHEA-COMP:20101"/>
        <dbReference type="ChEBI" id="CHEBI:15378"/>
        <dbReference type="ChEBI" id="CHEBI:30616"/>
        <dbReference type="ChEBI" id="CHEBI:46858"/>
        <dbReference type="ChEBI" id="CHEBI:61978"/>
        <dbReference type="ChEBI" id="CHEBI:456216"/>
        <dbReference type="EC" id="2.7.10.2"/>
    </reaction>
</comment>
<gene>
    <name evidence="15" type="ORF">UPYG_G00238610</name>
</gene>
<reference evidence="15 16" key="1">
    <citation type="submission" date="2024-06" db="EMBL/GenBank/DDBJ databases">
        <authorList>
            <person name="Pan Q."/>
            <person name="Wen M."/>
            <person name="Jouanno E."/>
            <person name="Zahm M."/>
            <person name="Klopp C."/>
            <person name="Cabau C."/>
            <person name="Louis A."/>
            <person name="Berthelot C."/>
            <person name="Parey E."/>
            <person name="Roest Crollius H."/>
            <person name="Montfort J."/>
            <person name="Robinson-Rechavi M."/>
            <person name="Bouchez O."/>
            <person name="Lampietro C."/>
            <person name="Lopez Roques C."/>
            <person name="Donnadieu C."/>
            <person name="Postlethwait J."/>
            <person name="Bobe J."/>
            <person name="Verreycken H."/>
            <person name="Guiguen Y."/>
        </authorList>
    </citation>
    <scope>NUCLEOTIDE SEQUENCE [LARGE SCALE GENOMIC DNA]</scope>
    <source>
        <strain evidence="15">Up_M1</strain>
        <tissue evidence="15">Testis</tissue>
    </source>
</reference>
<evidence type="ECO:0000256" key="9">
    <source>
        <dbReference type="ARBA" id="ARBA00051245"/>
    </source>
</evidence>
<dbReference type="PROSITE" id="PS00109">
    <property type="entry name" value="PROTEIN_KINASE_TYR"/>
    <property type="match status" value="1"/>
</dbReference>
<dbReference type="PROSITE" id="PS00107">
    <property type="entry name" value="PROTEIN_KINASE_ATP"/>
    <property type="match status" value="1"/>
</dbReference>
<comment type="caution">
    <text evidence="15">The sequence shown here is derived from an EMBL/GenBank/DDBJ whole genome shotgun (WGS) entry which is preliminary data.</text>
</comment>
<dbReference type="Pfam" id="PF07714">
    <property type="entry name" value="PK_Tyr_Ser-Thr"/>
    <property type="match status" value="1"/>
</dbReference>
<keyword evidence="3" id="KW-0449">Lipoprotein</keyword>
<keyword evidence="2" id="KW-0808">Transferase</keyword>
<keyword evidence="4 11" id="KW-0547">Nucleotide-binding</keyword>
<dbReference type="EMBL" id="JAGEUA010000007">
    <property type="protein sequence ID" value="KAL0970196.1"/>
    <property type="molecule type" value="Genomic_DNA"/>
</dbReference>
<proteinExistence type="predicted"/>
<dbReference type="InterPro" id="IPR000719">
    <property type="entry name" value="Prot_kinase_dom"/>
</dbReference>
<dbReference type="EC" id="2.7.10.2" evidence="1"/>
<evidence type="ECO:0000259" key="14">
    <source>
        <dbReference type="PROSITE" id="PS50011"/>
    </source>
</evidence>
<dbReference type="InterPro" id="IPR011009">
    <property type="entry name" value="Kinase-like_dom_sf"/>
</dbReference>
<keyword evidence="6 11" id="KW-0067">ATP-binding</keyword>
<dbReference type="PIRSF" id="PIRSF000615">
    <property type="entry name" value="TyrPK_CSF1-R"/>
    <property type="match status" value="1"/>
</dbReference>
<dbReference type="InterPro" id="IPR017441">
    <property type="entry name" value="Protein_kinase_ATP_BS"/>
</dbReference>
<sequence>MIPIVLGGLGLIGVGVLLKYMFTDSWEIDRKSIKLSKKLGHGAFGEVFQGLWNNKLVAVKTLRKGSMNPADFLKEAQIMKTMQHPNLLKLLAVCKEEPIYIITELMDSSLLDFLQKDKGRRITISDQKKMAAQVASGMAYLEMKNYIHRDLAARNVLIGRDICKVSDFGLARVLNASAMHLNQNGVYYISVGAAMFPLRWTAPEAIASEKFTIKGDVWSFGILLHEIMTFGEMPYSELTDTQVKQKVLTGYRMTCPRNCPRDIYFIMLECWKENKDDRPTFKALHKRLLNI</sequence>
<evidence type="ECO:0000256" key="2">
    <source>
        <dbReference type="ARBA" id="ARBA00022679"/>
    </source>
</evidence>
<name>A0ABD0WX41_UMBPY</name>
<evidence type="ECO:0000256" key="10">
    <source>
        <dbReference type="PIRSR" id="PIRSR000615-1"/>
    </source>
</evidence>
<feature type="domain" description="Protein kinase" evidence="14">
    <location>
        <begin position="33"/>
        <end position="288"/>
    </location>
</feature>
<protein>
    <recommendedName>
        <fullName evidence="1">non-specific protein-tyrosine kinase</fullName>
        <ecNumber evidence="1">2.7.10.2</ecNumber>
    </recommendedName>
</protein>
<feature type="binding site" evidence="11">
    <location>
        <position position="154"/>
    </location>
    <ligand>
        <name>ATP</name>
        <dbReference type="ChEBI" id="CHEBI:30616"/>
    </ligand>
</feature>
<dbReference type="SMART" id="SM00219">
    <property type="entry name" value="TyrKc"/>
    <property type="match status" value="1"/>
</dbReference>
<evidence type="ECO:0000256" key="8">
    <source>
        <dbReference type="ARBA" id="ARBA00023137"/>
    </source>
</evidence>
<feature type="binding site" evidence="12">
    <location>
        <position position="167"/>
    </location>
    <ligand>
        <name>Mg(2+)</name>
        <dbReference type="ChEBI" id="CHEBI:18420"/>
    </ligand>
</feature>
<evidence type="ECO:0000256" key="5">
    <source>
        <dbReference type="ARBA" id="ARBA00022777"/>
    </source>
</evidence>
<dbReference type="Gene3D" id="1.10.510.10">
    <property type="entry name" value="Transferase(Phosphotransferase) domain 1"/>
    <property type="match status" value="1"/>
</dbReference>
<dbReference type="GO" id="GO:0004715">
    <property type="term" value="F:non-membrane spanning protein tyrosine kinase activity"/>
    <property type="evidence" value="ECO:0007669"/>
    <property type="project" value="UniProtKB-EC"/>
</dbReference>
<evidence type="ECO:0000256" key="13">
    <source>
        <dbReference type="PROSITE-ProRule" id="PRU10141"/>
    </source>
</evidence>
<evidence type="ECO:0000256" key="7">
    <source>
        <dbReference type="ARBA" id="ARBA00022999"/>
    </source>
</evidence>
<keyword evidence="12" id="KW-0479">Metal-binding</keyword>
<dbReference type="PROSITE" id="PS50011">
    <property type="entry name" value="PROTEIN_KINASE_DOM"/>
    <property type="match status" value="1"/>
</dbReference>
<dbReference type="FunFam" id="1.10.510.10:FF:000554">
    <property type="entry name" value="Predicted protein"/>
    <property type="match status" value="1"/>
</dbReference>
<evidence type="ECO:0000256" key="3">
    <source>
        <dbReference type="ARBA" id="ARBA00022707"/>
    </source>
</evidence>
<keyword evidence="7" id="KW-0727">SH2 domain</keyword>
<keyword evidence="8" id="KW-0829">Tyrosine-protein kinase</keyword>
<dbReference type="PANTHER" id="PTHR24418">
    <property type="entry name" value="TYROSINE-PROTEIN KINASE"/>
    <property type="match status" value="1"/>
</dbReference>
<feature type="active site" description="Proton acceptor" evidence="10">
    <location>
        <position position="150"/>
    </location>
</feature>
<dbReference type="PRINTS" id="PR00109">
    <property type="entry name" value="TYRKINASE"/>
</dbReference>
<evidence type="ECO:0000313" key="15">
    <source>
        <dbReference type="EMBL" id="KAL0970196.1"/>
    </source>
</evidence>
<evidence type="ECO:0000256" key="12">
    <source>
        <dbReference type="PIRSR" id="PIRSR000615-3"/>
    </source>
</evidence>
<dbReference type="SUPFAM" id="SSF56112">
    <property type="entry name" value="Protein kinase-like (PK-like)"/>
    <property type="match status" value="1"/>
</dbReference>
<accession>A0ABD0WX41</accession>
<dbReference type="FunFam" id="3.30.200.20:FF:000053">
    <property type="entry name" value="Tyrosine-protein kinase"/>
    <property type="match status" value="1"/>
</dbReference>
<keyword evidence="16" id="KW-1185">Reference proteome</keyword>
<dbReference type="InterPro" id="IPR050198">
    <property type="entry name" value="Non-receptor_tyrosine_kinases"/>
</dbReference>
<dbReference type="InterPro" id="IPR001245">
    <property type="entry name" value="Ser-Thr/Tyr_kinase_cat_dom"/>
</dbReference>
<dbReference type="Gene3D" id="3.30.200.20">
    <property type="entry name" value="Phosphorylase Kinase, domain 1"/>
    <property type="match status" value="1"/>
</dbReference>
<dbReference type="InterPro" id="IPR020635">
    <property type="entry name" value="Tyr_kinase_cat_dom"/>
</dbReference>
<keyword evidence="5" id="KW-0418">Kinase</keyword>
<keyword evidence="12" id="KW-0460">Magnesium</keyword>
<feature type="binding site" evidence="13">
    <location>
        <position position="60"/>
    </location>
    <ligand>
        <name>ATP</name>
        <dbReference type="ChEBI" id="CHEBI:30616"/>
    </ligand>
</feature>